<evidence type="ECO:0000313" key="11">
    <source>
        <dbReference type="Proteomes" id="UP000623678"/>
    </source>
</evidence>
<dbReference type="PANTHER" id="PTHR11103:SF18">
    <property type="entry name" value="SLR1189 PROTEIN"/>
    <property type="match status" value="1"/>
</dbReference>
<keyword evidence="3 8" id="KW-0489">Methyltransferase</keyword>
<feature type="binding site" evidence="8">
    <location>
        <position position="257"/>
    </location>
    <ligand>
        <name>Zn(2+)</name>
        <dbReference type="ChEBI" id="CHEBI:29105"/>
    </ligand>
</feature>
<organism evidence="10 11">
    <name type="scientific">Youxingia wuxianensis</name>
    <dbReference type="NCBI Taxonomy" id="2763678"/>
    <lineage>
        <taxon>Bacteria</taxon>
        <taxon>Bacillati</taxon>
        <taxon>Bacillota</taxon>
        <taxon>Clostridia</taxon>
        <taxon>Eubacteriales</taxon>
        <taxon>Oscillospiraceae</taxon>
        <taxon>Youxingia</taxon>
    </lineage>
</organism>
<dbReference type="AlphaFoldDB" id="A0A926EPU3"/>
<keyword evidence="6" id="KW-0274">FAD</keyword>
<feature type="binding site" evidence="8">
    <location>
        <position position="256"/>
    </location>
    <ligand>
        <name>Zn(2+)</name>
        <dbReference type="ChEBI" id="CHEBI:29105"/>
    </ligand>
</feature>
<proteinExistence type="predicted"/>
<dbReference type="EMBL" id="JACRTD010000001">
    <property type="protein sequence ID" value="MBC8584110.1"/>
    <property type="molecule type" value="Genomic_DNA"/>
</dbReference>
<comment type="cofactor">
    <cofactor evidence="1">
        <name>FAD</name>
        <dbReference type="ChEBI" id="CHEBI:57692"/>
    </cofactor>
</comment>
<dbReference type="Proteomes" id="UP000623678">
    <property type="component" value="Unassembled WGS sequence"/>
</dbReference>
<sequence>MSKKKLPLFFDGAFGTYYLSRTSDEAPCEFANLNHPECVRAIHKEYIAAGCDAIKTNTFGANYLLCDDTHMIDQVIQAGYEIACDAVRGTDIQVFADIGYIRTDNDDVEQEYLRIVRKFISLGAENFLFETLGEYTPIIKAIAEIKRRLPEAFVIVSFAVSQDGYSKRGYYYKDLLAQSAENKDIDAIGLNCVCGPSHLCNLMKQVGATIKILSAMPNAGYPSSINGRVVFESNAQYFAGKLVEMYACGVDIVGGCCGTTPEHLRLAIQQIKQSGLRQSPAAGAALKSGGQPLAAVPAAKTAGAGGPASSRKLIAVELDPPADYDCGWLLQAAEQLKFYDADMITLADSPLSRVRADSIMTAARVKREIGIDVLPHLSCRDKNHIAIKAGLLGAAFEGINKVLVVTGDPLMQVDQRKTAGVFTFNSFDLIAYINSMNSQVFVDSPFTIGGALNINAKNFSSELARAKKKIDRGASILLTQPIFSRQAVDNYLLAKETLSCSILAGILPVAGYKNALFLINEVSGIEIPSHILDQLKEKSPEETRKISLEFSMGFIDQVYEKADGFYIMTPLKKVEIVTSIINVLRRREQ</sequence>
<dbReference type="InterPro" id="IPR036589">
    <property type="entry name" value="HCY_dom_sf"/>
</dbReference>
<keyword evidence="8" id="KW-0479">Metal-binding</keyword>
<dbReference type="GO" id="GO:0046872">
    <property type="term" value="F:metal ion binding"/>
    <property type="evidence" value="ECO:0007669"/>
    <property type="project" value="UniProtKB-KW"/>
</dbReference>
<dbReference type="PANTHER" id="PTHR11103">
    <property type="entry name" value="SLR1189 PROTEIN"/>
    <property type="match status" value="1"/>
</dbReference>
<keyword evidence="4" id="KW-0285">Flavoprotein</keyword>
<feature type="domain" description="Hcy-binding" evidence="9">
    <location>
        <begin position="1"/>
        <end position="271"/>
    </location>
</feature>
<reference evidence="10" key="1">
    <citation type="submission" date="2020-08" db="EMBL/GenBank/DDBJ databases">
        <title>Genome public.</title>
        <authorList>
            <person name="Liu C."/>
            <person name="Sun Q."/>
        </authorList>
    </citation>
    <scope>NUCLEOTIDE SEQUENCE</scope>
    <source>
        <strain evidence="10">NSJ-64</strain>
    </source>
</reference>
<protein>
    <submittedName>
        <fullName evidence="10">Bifunctional homocysteine S-methyltransferase/methylenetetrahydrofolate reductase</fullName>
        <ecNumber evidence="10">1.5.1.20</ecNumber>
        <ecNumber evidence="10">2.1.1.10</ecNumber>
    </submittedName>
</protein>
<dbReference type="Gene3D" id="3.20.20.220">
    <property type="match status" value="1"/>
</dbReference>
<dbReference type="PROSITE" id="PS50970">
    <property type="entry name" value="HCY"/>
    <property type="match status" value="1"/>
</dbReference>
<comment type="cofactor">
    <cofactor evidence="8">
        <name>Zn(2+)</name>
        <dbReference type="ChEBI" id="CHEBI:29105"/>
    </cofactor>
</comment>
<evidence type="ECO:0000256" key="6">
    <source>
        <dbReference type="ARBA" id="ARBA00022827"/>
    </source>
</evidence>
<evidence type="ECO:0000256" key="4">
    <source>
        <dbReference type="ARBA" id="ARBA00022630"/>
    </source>
</evidence>
<evidence type="ECO:0000313" key="10">
    <source>
        <dbReference type="EMBL" id="MBC8584110.1"/>
    </source>
</evidence>
<gene>
    <name evidence="10" type="ORF">H8705_00740</name>
</gene>
<dbReference type="NCBIfam" id="NF006396">
    <property type="entry name" value="PRK08645.1"/>
    <property type="match status" value="1"/>
</dbReference>
<dbReference type="GO" id="GO:0008168">
    <property type="term" value="F:methyltransferase activity"/>
    <property type="evidence" value="ECO:0007669"/>
    <property type="project" value="UniProtKB-UniRule"/>
</dbReference>
<dbReference type="EC" id="2.1.1.10" evidence="10"/>
<keyword evidence="5 8" id="KW-0808">Transferase</keyword>
<accession>A0A926EPU3</accession>
<evidence type="ECO:0000256" key="3">
    <source>
        <dbReference type="ARBA" id="ARBA00022603"/>
    </source>
</evidence>
<dbReference type="EC" id="1.5.1.20" evidence="10"/>
<dbReference type="GO" id="GO:0006555">
    <property type="term" value="P:methionine metabolic process"/>
    <property type="evidence" value="ECO:0007669"/>
    <property type="project" value="InterPro"/>
</dbReference>
<evidence type="ECO:0000256" key="7">
    <source>
        <dbReference type="ARBA" id="ARBA00023002"/>
    </source>
</evidence>
<dbReference type="GO" id="GO:0032259">
    <property type="term" value="P:methylation"/>
    <property type="evidence" value="ECO:0007669"/>
    <property type="project" value="UniProtKB-KW"/>
</dbReference>
<dbReference type="GO" id="GO:0004489">
    <property type="term" value="F:methylenetetrahydrofolate reductase [NAD(P)H] activity"/>
    <property type="evidence" value="ECO:0007669"/>
    <property type="project" value="UniProtKB-EC"/>
</dbReference>
<dbReference type="Pfam" id="PF02574">
    <property type="entry name" value="S-methyl_trans"/>
    <property type="match status" value="1"/>
</dbReference>
<feature type="binding site" evidence="8">
    <location>
        <position position="192"/>
    </location>
    <ligand>
        <name>Zn(2+)</name>
        <dbReference type="ChEBI" id="CHEBI:29105"/>
    </ligand>
</feature>
<evidence type="ECO:0000256" key="2">
    <source>
        <dbReference type="ARBA" id="ARBA00004777"/>
    </source>
</evidence>
<comment type="caution">
    <text evidence="10">The sequence shown here is derived from an EMBL/GenBank/DDBJ whole genome shotgun (WGS) entry which is preliminary data.</text>
</comment>
<evidence type="ECO:0000256" key="5">
    <source>
        <dbReference type="ARBA" id="ARBA00022679"/>
    </source>
</evidence>
<dbReference type="InterPro" id="IPR029041">
    <property type="entry name" value="FAD-linked_oxidoreductase-like"/>
</dbReference>
<name>A0A926EPU3_9FIRM</name>
<keyword evidence="7 10" id="KW-0560">Oxidoreductase</keyword>
<evidence type="ECO:0000256" key="1">
    <source>
        <dbReference type="ARBA" id="ARBA00001974"/>
    </source>
</evidence>
<dbReference type="InterPro" id="IPR003171">
    <property type="entry name" value="Mehydrof_redctse-like"/>
</dbReference>
<dbReference type="SUPFAM" id="SSF51730">
    <property type="entry name" value="FAD-linked oxidoreductase"/>
    <property type="match status" value="1"/>
</dbReference>
<keyword evidence="8" id="KW-0862">Zinc</keyword>
<dbReference type="InterPro" id="IPR003726">
    <property type="entry name" value="HCY_dom"/>
</dbReference>
<evidence type="ECO:0000259" key="9">
    <source>
        <dbReference type="PROSITE" id="PS50970"/>
    </source>
</evidence>
<comment type="pathway">
    <text evidence="2">One-carbon metabolism; tetrahydrofolate interconversion.</text>
</comment>
<dbReference type="Gene3D" id="3.20.20.330">
    <property type="entry name" value="Homocysteine-binding-like domain"/>
    <property type="match status" value="1"/>
</dbReference>
<dbReference type="Pfam" id="PF02219">
    <property type="entry name" value="MTHFR"/>
    <property type="match status" value="1"/>
</dbReference>
<dbReference type="SUPFAM" id="SSF82282">
    <property type="entry name" value="Homocysteine S-methyltransferase"/>
    <property type="match status" value="1"/>
</dbReference>
<keyword evidence="11" id="KW-1185">Reference proteome</keyword>
<evidence type="ECO:0000256" key="8">
    <source>
        <dbReference type="PROSITE-ProRule" id="PRU00333"/>
    </source>
</evidence>
<dbReference type="RefSeq" id="WP_262393964.1">
    <property type="nucleotide sequence ID" value="NZ_JACRTD010000001.1"/>
</dbReference>
<dbReference type="CDD" id="cd00537">
    <property type="entry name" value="MTHFR"/>
    <property type="match status" value="1"/>
</dbReference>